<keyword evidence="4" id="KW-1185">Reference proteome</keyword>
<evidence type="ECO:0000313" key="4">
    <source>
        <dbReference type="Proteomes" id="UP000076532"/>
    </source>
</evidence>
<evidence type="ECO:0000313" key="3">
    <source>
        <dbReference type="EMBL" id="KZP32441.1"/>
    </source>
</evidence>
<dbReference type="Pfam" id="PF10263">
    <property type="entry name" value="SprT-like"/>
    <property type="match status" value="1"/>
</dbReference>
<organism evidence="3 4">
    <name type="scientific">Athelia psychrophila</name>
    <dbReference type="NCBI Taxonomy" id="1759441"/>
    <lineage>
        <taxon>Eukaryota</taxon>
        <taxon>Fungi</taxon>
        <taxon>Dikarya</taxon>
        <taxon>Basidiomycota</taxon>
        <taxon>Agaricomycotina</taxon>
        <taxon>Agaricomycetes</taxon>
        <taxon>Agaricomycetidae</taxon>
        <taxon>Atheliales</taxon>
        <taxon>Atheliaceae</taxon>
        <taxon>Athelia</taxon>
    </lineage>
</organism>
<feature type="domain" description="SprT-like" evidence="2">
    <location>
        <begin position="19"/>
        <end position="177"/>
    </location>
</feature>
<reference evidence="3 4" key="1">
    <citation type="journal article" date="2016" name="Mol. Biol. Evol.">
        <title>Comparative Genomics of Early-Diverging Mushroom-Forming Fungi Provides Insights into the Origins of Lignocellulose Decay Capabilities.</title>
        <authorList>
            <person name="Nagy L.G."/>
            <person name="Riley R."/>
            <person name="Tritt A."/>
            <person name="Adam C."/>
            <person name="Daum C."/>
            <person name="Floudas D."/>
            <person name="Sun H."/>
            <person name="Yadav J.S."/>
            <person name="Pangilinan J."/>
            <person name="Larsson K.H."/>
            <person name="Matsuura K."/>
            <person name="Barry K."/>
            <person name="Labutti K."/>
            <person name="Kuo R."/>
            <person name="Ohm R.A."/>
            <person name="Bhattacharya S.S."/>
            <person name="Shirouzu T."/>
            <person name="Yoshinaga Y."/>
            <person name="Martin F.M."/>
            <person name="Grigoriev I.V."/>
            <person name="Hibbett D.S."/>
        </authorList>
    </citation>
    <scope>NUCLEOTIDE SEQUENCE [LARGE SCALE GENOMIC DNA]</scope>
    <source>
        <strain evidence="3 4">CBS 109695</strain>
    </source>
</reference>
<gene>
    <name evidence="3" type="ORF">FIBSPDRAFT_678180</name>
</gene>
<dbReference type="STRING" id="436010.A0A166V852"/>
<dbReference type="AlphaFoldDB" id="A0A166V852"/>
<evidence type="ECO:0000256" key="1">
    <source>
        <dbReference type="SAM" id="MobiDB-lite"/>
    </source>
</evidence>
<dbReference type="PANTHER" id="PTHR23099:SF0">
    <property type="entry name" value="GERM CELL NUCLEAR ACIDIC PROTEIN"/>
    <property type="match status" value="1"/>
</dbReference>
<dbReference type="OrthoDB" id="20772at2759"/>
<feature type="region of interest" description="Disordered" evidence="1">
    <location>
        <begin position="182"/>
        <end position="201"/>
    </location>
</feature>
<evidence type="ECO:0000259" key="2">
    <source>
        <dbReference type="SMART" id="SM00731"/>
    </source>
</evidence>
<dbReference type="GO" id="GO:0005634">
    <property type="term" value="C:nucleus"/>
    <property type="evidence" value="ECO:0007669"/>
    <property type="project" value="TreeGrafter"/>
</dbReference>
<sequence length="201" mass="23022">SKKPRTSKKQTDAAEQARREVYASELFSTLNRTIFKDQLPNETKLNWNVRLLSTAGKAKWHRSRDGAHTTEIELATKILDCDERIRHTLAHEMCHLACWIIDGDPKEGHGRLFKAWAAKVERKRNDIVVTTKHNYDITYPYEWKCQQCAKVYGRFSKSIRPDECVCGACKVGKLMPLFTQRAPRTPKTTANSRMATGQSQG</sequence>
<dbReference type="GO" id="GO:0006950">
    <property type="term" value="P:response to stress"/>
    <property type="evidence" value="ECO:0007669"/>
    <property type="project" value="UniProtKB-ARBA"/>
</dbReference>
<feature type="compositionally biased region" description="Polar residues" evidence="1">
    <location>
        <begin position="186"/>
        <end position="201"/>
    </location>
</feature>
<dbReference type="EMBL" id="KV417486">
    <property type="protein sequence ID" value="KZP32441.1"/>
    <property type="molecule type" value="Genomic_DNA"/>
</dbReference>
<dbReference type="SMART" id="SM00731">
    <property type="entry name" value="SprT"/>
    <property type="match status" value="1"/>
</dbReference>
<dbReference type="InterPro" id="IPR006640">
    <property type="entry name" value="SprT-like_domain"/>
</dbReference>
<feature type="non-terminal residue" evidence="3">
    <location>
        <position position="201"/>
    </location>
</feature>
<dbReference type="Proteomes" id="UP000076532">
    <property type="component" value="Unassembled WGS sequence"/>
</dbReference>
<name>A0A166V852_9AGAM</name>
<proteinExistence type="predicted"/>
<accession>A0A166V852</accession>
<protein>
    <recommendedName>
        <fullName evidence="2">SprT-like domain-containing protein</fullName>
    </recommendedName>
</protein>
<feature type="non-terminal residue" evidence="3">
    <location>
        <position position="1"/>
    </location>
</feature>
<dbReference type="PANTHER" id="PTHR23099">
    <property type="entry name" value="TRANSCRIPTIONAL REGULATOR"/>
    <property type="match status" value="1"/>
</dbReference>